<dbReference type="InterPro" id="IPR039537">
    <property type="entry name" value="Retrotran_Ty1/copia-like"/>
</dbReference>
<dbReference type="GO" id="GO:0003676">
    <property type="term" value="F:nucleic acid binding"/>
    <property type="evidence" value="ECO:0007669"/>
    <property type="project" value="InterPro"/>
</dbReference>
<sequence length="303" mass="35210">MIQELKTMFEEQEKHELFETVKAFLACKQEDGQSVSSYLLKMKSYLDSLERLGYEMPNELGVSLILNSLIKDYEQFVQNYNMHNMGKTLAELHAMLKLHEKGIPKKAETLAVLAIHEAPTVTRGVVSISHLVKNGYIYTFTNYGISVSKDNVFYCNAIPRDDIYEIDMHNLYPNISSNYNVSNRITKHGLDSYYLWHCRLGHKNKKRMDMLQHDGLLQPTPGESHEKYESCISGKMARKRFPHQVERAKDLVGLVHTDVCVPFKTMSKEGANYFITFTDDFSRYGFVYLMKHKQEVFENFKVF</sequence>
<dbReference type="AlphaFoldDB" id="A0A6L2L644"/>
<dbReference type="InterPro" id="IPR036397">
    <property type="entry name" value="RNaseH_sf"/>
</dbReference>
<dbReference type="EMBL" id="BKCJ010003647">
    <property type="protein sequence ID" value="GEU56347.1"/>
    <property type="molecule type" value="Genomic_DNA"/>
</dbReference>
<dbReference type="InterPro" id="IPR025724">
    <property type="entry name" value="GAG-pre-integrase_dom"/>
</dbReference>
<dbReference type="Pfam" id="PF13976">
    <property type="entry name" value="gag_pre-integrs"/>
    <property type="match status" value="1"/>
</dbReference>
<accession>A0A6L2L644</accession>
<dbReference type="InterPro" id="IPR012337">
    <property type="entry name" value="RNaseH-like_sf"/>
</dbReference>
<reference evidence="2" key="1">
    <citation type="journal article" date="2019" name="Sci. Rep.">
        <title>Draft genome of Tanacetum cinerariifolium, the natural source of mosquito coil.</title>
        <authorList>
            <person name="Yamashiro T."/>
            <person name="Shiraishi A."/>
            <person name="Satake H."/>
            <person name="Nakayama K."/>
        </authorList>
    </citation>
    <scope>NUCLEOTIDE SEQUENCE</scope>
</reference>
<dbReference type="PANTHER" id="PTHR42648">
    <property type="entry name" value="TRANSPOSASE, PUTATIVE-RELATED"/>
    <property type="match status" value="1"/>
</dbReference>
<name>A0A6L2L644_TANCI</name>
<evidence type="ECO:0000313" key="2">
    <source>
        <dbReference type="EMBL" id="GEU56347.1"/>
    </source>
</evidence>
<gene>
    <name evidence="2" type="ORF">Tci_028325</name>
</gene>
<dbReference type="PANTHER" id="PTHR42648:SF27">
    <property type="entry name" value="RNA-DIRECTED DNA POLYMERASE"/>
    <property type="match status" value="1"/>
</dbReference>
<dbReference type="Gene3D" id="3.30.420.10">
    <property type="entry name" value="Ribonuclease H-like superfamily/Ribonuclease H"/>
    <property type="match status" value="1"/>
</dbReference>
<dbReference type="Pfam" id="PF14223">
    <property type="entry name" value="Retrotran_gag_2"/>
    <property type="match status" value="1"/>
</dbReference>
<comment type="caution">
    <text evidence="2">The sequence shown here is derived from an EMBL/GenBank/DDBJ whole genome shotgun (WGS) entry which is preliminary data.</text>
</comment>
<evidence type="ECO:0000259" key="1">
    <source>
        <dbReference type="Pfam" id="PF13976"/>
    </source>
</evidence>
<organism evidence="2">
    <name type="scientific">Tanacetum cinerariifolium</name>
    <name type="common">Dalmatian daisy</name>
    <name type="synonym">Chrysanthemum cinerariifolium</name>
    <dbReference type="NCBI Taxonomy" id="118510"/>
    <lineage>
        <taxon>Eukaryota</taxon>
        <taxon>Viridiplantae</taxon>
        <taxon>Streptophyta</taxon>
        <taxon>Embryophyta</taxon>
        <taxon>Tracheophyta</taxon>
        <taxon>Spermatophyta</taxon>
        <taxon>Magnoliopsida</taxon>
        <taxon>eudicotyledons</taxon>
        <taxon>Gunneridae</taxon>
        <taxon>Pentapetalae</taxon>
        <taxon>asterids</taxon>
        <taxon>campanulids</taxon>
        <taxon>Asterales</taxon>
        <taxon>Asteraceae</taxon>
        <taxon>Asteroideae</taxon>
        <taxon>Anthemideae</taxon>
        <taxon>Anthemidinae</taxon>
        <taxon>Tanacetum</taxon>
    </lineage>
</organism>
<protein>
    <submittedName>
        <fullName evidence="2">Zinc finger, CCHC-type</fullName>
    </submittedName>
</protein>
<proteinExistence type="predicted"/>
<dbReference type="SUPFAM" id="SSF53098">
    <property type="entry name" value="Ribonuclease H-like"/>
    <property type="match status" value="1"/>
</dbReference>
<feature type="domain" description="GAG-pre-integrase" evidence="1">
    <location>
        <begin position="171"/>
        <end position="236"/>
    </location>
</feature>